<dbReference type="PROSITE" id="PS51257">
    <property type="entry name" value="PROKAR_LIPOPROTEIN"/>
    <property type="match status" value="1"/>
</dbReference>
<dbReference type="AlphaFoldDB" id="A0A419SBZ0"/>
<organism evidence="3 4">
    <name type="scientific">Pelobium manganitolerans</name>
    <dbReference type="NCBI Taxonomy" id="1842495"/>
    <lineage>
        <taxon>Bacteria</taxon>
        <taxon>Pseudomonadati</taxon>
        <taxon>Bacteroidota</taxon>
        <taxon>Sphingobacteriia</taxon>
        <taxon>Sphingobacteriales</taxon>
        <taxon>Sphingobacteriaceae</taxon>
        <taxon>Pelobium</taxon>
    </lineage>
</organism>
<dbReference type="OrthoDB" id="1204817at2"/>
<feature type="domain" description="DUF4842" evidence="2">
    <location>
        <begin position="459"/>
        <end position="647"/>
    </location>
</feature>
<evidence type="ECO:0000313" key="3">
    <source>
        <dbReference type="EMBL" id="RKD20345.1"/>
    </source>
</evidence>
<dbReference type="InterPro" id="IPR031025">
    <property type="entry name" value="LruC_dom"/>
</dbReference>
<comment type="caution">
    <text evidence="3">The sequence shown here is derived from an EMBL/GenBank/DDBJ whole genome shotgun (WGS) entry which is preliminary data.</text>
</comment>
<proteinExistence type="predicted"/>
<dbReference type="InterPro" id="IPR032295">
    <property type="entry name" value="DUF4842"/>
</dbReference>
<dbReference type="RefSeq" id="WP_120180262.1">
    <property type="nucleotide sequence ID" value="NZ_MBTA01000001.1"/>
</dbReference>
<protein>
    <recommendedName>
        <fullName evidence="5">LruC domain-containing protein</fullName>
    </recommendedName>
</protein>
<feature type="domain" description="DUF4114" evidence="1">
    <location>
        <begin position="288"/>
        <end position="373"/>
    </location>
</feature>
<dbReference type="Proteomes" id="UP000283433">
    <property type="component" value="Unassembled WGS sequence"/>
</dbReference>
<dbReference type="Pfam" id="PF13448">
    <property type="entry name" value="DUF4114"/>
    <property type="match status" value="1"/>
</dbReference>
<name>A0A419SBZ0_9SPHI</name>
<dbReference type="NCBIfam" id="TIGR04456">
    <property type="entry name" value="LruC_dom"/>
    <property type="match status" value="1"/>
</dbReference>
<dbReference type="Pfam" id="PF16130">
    <property type="entry name" value="DUF4842"/>
    <property type="match status" value="1"/>
</dbReference>
<evidence type="ECO:0000259" key="2">
    <source>
        <dbReference type="Pfam" id="PF16130"/>
    </source>
</evidence>
<evidence type="ECO:0008006" key="5">
    <source>
        <dbReference type="Google" id="ProtNLM"/>
    </source>
</evidence>
<keyword evidence="4" id="KW-1185">Reference proteome</keyword>
<dbReference type="InterPro" id="IPR025193">
    <property type="entry name" value="DUF4114"/>
</dbReference>
<reference evidence="3 4" key="1">
    <citation type="submission" date="2016-07" db="EMBL/GenBank/DDBJ databases">
        <title>Genome of Pelobium manganitolerans.</title>
        <authorList>
            <person name="Wu S."/>
            <person name="Wang G."/>
        </authorList>
    </citation>
    <scope>NUCLEOTIDE SEQUENCE [LARGE SCALE GENOMIC DNA]</scope>
    <source>
        <strain evidence="3 4">YS-25</strain>
    </source>
</reference>
<sequence length="648" mass="70592">MKRYLLVALLLSAFIACKKEDENNIVEPSPAESIAPNGFNFSTVKTVKIHLSLLSNINEPLANVPVTLHNPRTGSQLLKALTDVKGNIDVSLNIASYIDQVVVKVGYVGLPEEVLAYFDNNQLSLTIGGTNGLAGNFIVSASNKSAVSGKSTQAVRTLSSQFSYLGAYDDNGKPKYLTAQRGNVTADLLNFINVSLPSTIDVRTLHPEYLLDNAKQTLDLVKDGAVYLSFISESADFTNSIAFYTYPTDHPPTSASEIAEIKFAFPNASLAGLGGALVSGDRVKLGDFKAGTSVAFMLIANGWDTNTKVVKTDAVKYYSTKAFNPESDDALKAHTVLLHYAKDDLFVLGIEDLNRERVDDKCDHDFNDALLYAETFPKDAIRKGDYGSLDRPEDADGDGVTDLFDEYPNDPKKAYNNYFPSKDSWGTLAFEDNWPLKGDYDMNDLGINYRYSYVSNASNQVVEMTADYKVTTALAYFHNGFGVELPFAPSVVASTSGQVKSKNYIQTNANGTEAGQSKAVIIPFDDQKALANNNISVKLVFTSPQAASILSNAPYNPFLISDGRRSHEIHLPGKTPTALADQAVFGSADDKSNLGIGKYYIGTNNWPWALQFTEPFNYPAEGKAVNDAYAKFGAWAASGGTQFTDWYK</sequence>
<dbReference type="EMBL" id="MBTA01000001">
    <property type="protein sequence ID" value="RKD20345.1"/>
    <property type="molecule type" value="Genomic_DNA"/>
</dbReference>
<evidence type="ECO:0000313" key="4">
    <source>
        <dbReference type="Proteomes" id="UP000283433"/>
    </source>
</evidence>
<gene>
    <name evidence="3" type="ORF">BCY91_01630</name>
</gene>
<evidence type="ECO:0000259" key="1">
    <source>
        <dbReference type="Pfam" id="PF13448"/>
    </source>
</evidence>
<accession>A0A419SBZ0</accession>